<dbReference type="Pfam" id="PF00097">
    <property type="entry name" value="zf-C3HC4"/>
    <property type="match status" value="1"/>
</dbReference>
<feature type="domain" description="RING-type" evidence="9">
    <location>
        <begin position="82"/>
        <end position="122"/>
    </location>
</feature>
<dbReference type="Pfam" id="PF01436">
    <property type="entry name" value="NHL"/>
    <property type="match status" value="2"/>
</dbReference>
<keyword evidence="4" id="KW-0862">Zinc</keyword>
<dbReference type="PANTHER" id="PTHR24104">
    <property type="entry name" value="E3 UBIQUITIN-PROTEIN LIGASE NHLRC1-RELATED"/>
    <property type="match status" value="1"/>
</dbReference>
<evidence type="ECO:0000256" key="8">
    <source>
        <dbReference type="SAM" id="MobiDB-lite"/>
    </source>
</evidence>
<dbReference type="CDD" id="cd05819">
    <property type="entry name" value="NHL"/>
    <property type="match status" value="1"/>
</dbReference>
<organism evidence="10 11">
    <name type="scientific">Diploptera punctata</name>
    <name type="common">Pacific beetle cockroach</name>
    <dbReference type="NCBI Taxonomy" id="6984"/>
    <lineage>
        <taxon>Eukaryota</taxon>
        <taxon>Metazoa</taxon>
        <taxon>Ecdysozoa</taxon>
        <taxon>Arthropoda</taxon>
        <taxon>Hexapoda</taxon>
        <taxon>Insecta</taxon>
        <taxon>Pterygota</taxon>
        <taxon>Neoptera</taxon>
        <taxon>Polyneoptera</taxon>
        <taxon>Dictyoptera</taxon>
        <taxon>Blattodea</taxon>
        <taxon>Blaberoidea</taxon>
        <taxon>Blaberidae</taxon>
        <taxon>Diplopterinae</taxon>
        <taxon>Diploptera</taxon>
    </lineage>
</organism>
<gene>
    <name evidence="10" type="ORF">L9F63_018998</name>
</gene>
<reference evidence="10" key="1">
    <citation type="journal article" date="2023" name="IScience">
        <title>Live-bearing cockroach genome reveals convergent evolutionary mechanisms linked to viviparity in insects and beyond.</title>
        <authorList>
            <person name="Fouks B."/>
            <person name="Harrison M.C."/>
            <person name="Mikhailova A.A."/>
            <person name="Marchal E."/>
            <person name="English S."/>
            <person name="Carruthers M."/>
            <person name="Jennings E.C."/>
            <person name="Chiamaka E.L."/>
            <person name="Frigard R.A."/>
            <person name="Pippel M."/>
            <person name="Attardo G.M."/>
            <person name="Benoit J.B."/>
            <person name="Bornberg-Bauer E."/>
            <person name="Tobe S.S."/>
        </authorList>
    </citation>
    <scope>NUCLEOTIDE SEQUENCE</scope>
    <source>
        <strain evidence="10">Stay&amp;Tobe</strain>
    </source>
</reference>
<name>A0AAD7ZWR2_DIPPU</name>
<keyword evidence="2" id="KW-0677">Repeat</keyword>
<evidence type="ECO:0000259" key="9">
    <source>
        <dbReference type="PROSITE" id="PS50089"/>
    </source>
</evidence>
<proteinExistence type="predicted"/>
<dbReference type="GO" id="GO:0000209">
    <property type="term" value="P:protein polyubiquitination"/>
    <property type="evidence" value="ECO:0007669"/>
    <property type="project" value="TreeGrafter"/>
</dbReference>
<dbReference type="InterPro" id="IPR011042">
    <property type="entry name" value="6-blade_b-propeller_TolB-like"/>
</dbReference>
<dbReference type="GO" id="GO:0043161">
    <property type="term" value="P:proteasome-mediated ubiquitin-dependent protein catabolic process"/>
    <property type="evidence" value="ECO:0007669"/>
    <property type="project" value="TreeGrafter"/>
</dbReference>
<evidence type="ECO:0000256" key="4">
    <source>
        <dbReference type="ARBA" id="ARBA00022833"/>
    </source>
</evidence>
<evidence type="ECO:0000256" key="7">
    <source>
        <dbReference type="SAM" id="Coils"/>
    </source>
</evidence>
<dbReference type="InterPro" id="IPR018957">
    <property type="entry name" value="Znf_C3HC4_RING-type"/>
</dbReference>
<dbReference type="EMBL" id="JASPKZ010006086">
    <property type="protein sequence ID" value="KAJ9587567.1"/>
    <property type="molecule type" value="Genomic_DNA"/>
</dbReference>
<dbReference type="Proteomes" id="UP001233999">
    <property type="component" value="Unassembled WGS sequence"/>
</dbReference>
<dbReference type="SMART" id="SM00184">
    <property type="entry name" value="RING"/>
    <property type="match status" value="1"/>
</dbReference>
<evidence type="ECO:0000256" key="2">
    <source>
        <dbReference type="ARBA" id="ARBA00022737"/>
    </source>
</evidence>
<keyword evidence="7" id="KW-0175">Coiled coil</keyword>
<dbReference type="PROSITE" id="PS00518">
    <property type="entry name" value="ZF_RING_1"/>
    <property type="match status" value="1"/>
</dbReference>
<feature type="region of interest" description="Disordered" evidence="8">
    <location>
        <begin position="1"/>
        <end position="25"/>
    </location>
</feature>
<evidence type="ECO:0000256" key="3">
    <source>
        <dbReference type="ARBA" id="ARBA00022771"/>
    </source>
</evidence>
<dbReference type="PROSITE" id="PS51125">
    <property type="entry name" value="NHL"/>
    <property type="match status" value="3"/>
</dbReference>
<dbReference type="Gene3D" id="2.120.10.30">
    <property type="entry name" value="TolB, C-terminal domain"/>
    <property type="match status" value="2"/>
</dbReference>
<feature type="coiled-coil region" evidence="7">
    <location>
        <begin position="196"/>
        <end position="263"/>
    </location>
</feature>
<feature type="repeat" description="NHL" evidence="6">
    <location>
        <begin position="571"/>
        <end position="611"/>
    </location>
</feature>
<dbReference type="PROSITE" id="PS50089">
    <property type="entry name" value="ZF_RING_2"/>
    <property type="match status" value="1"/>
</dbReference>
<dbReference type="Gene3D" id="3.30.40.10">
    <property type="entry name" value="Zinc/RING finger domain, C3HC4 (zinc finger)"/>
    <property type="match status" value="1"/>
</dbReference>
<feature type="compositionally biased region" description="Basic residues" evidence="8">
    <location>
        <begin position="1"/>
        <end position="11"/>
    </location>
</feature>
<dbReference type="SUPFAM" id="SSF57850">
    <property type="entry name" value="RING/U-box"/>
    <property type="match status" value="1"/>
</dbReference>
<evidence type="ECO:0000256" key="5">
    <source>
        <dbReference type="PROSITE-ProRule" id="PRU00175"/>
    </source>
</evidence>
<evidence type="ECO:0000313" key="10">
    <source>
        <dbReference type="EMBL" id="KAJ9587567.1"/>
    </source>
</evidence>
<dbReference type="PANTHER" id="PTHR24104:SF20">
    <property type="entry name" value="RING-TYPE DOMAIN-CONTAINING PROTEIN"/>
    <property type="match status" value="1"/>
</dbReference>
<dbReference type="InterPro" id="IPR050952">
    <property type="entry name" value="TRIM-NHL_E3_ligases"/>
</dbReference>
<dbReference type="InterPro" id="IPR001258">
    <property type="entry name" value="NHL_repeat"/>
</dbReference>
<keyword evidence="11" id="KW-1185">Reference proteome</keyword>
<evidence type="ECO:0000256" key="1">
    <source>
        <dbReference type="ARBA" id="ARBA00022723"/>
    </source>
</evidence>
<keyword evidence="3 5" id="KW-0863">Zinc-finger</keyword>
<dbReference type="SUPFAM" id="SSF101898">
    <property type="entry name" value="NHL repeat"/>
    <property type="match status" value="1"/>
</dbReference>
<dbReference type="AlphaFoldDB" id="A0AAD7ZWR2"/>
<evidence type="ECO:0000313" key="11">
    <source>
        <dbReference type="Proteomes" id="UP001233999"/>
    </source>
</evidence>
<feature type="repeat" description="NHL" evidence="6">
    <location>
        <begin position="432"/>
        <end position="467"/>
    </location>
</feature>
<dbReference type="GO" id="GO:0061630">
    <property type="term" value="F:ubiquitin protein ligase activity"/>
    <property type="evidence" value="ECO:0007669"/>
    <property type="project" value="TreeGrafter"/>
</dbReference>
<sequence>MSVIVRTRRQSHPPPGEEELPQTQTTAASKVLIRRIKSGFMDTKQKPVKLLKRVNTVHYDKKIKPAVTNNASFNVVSDLLMCKLCEKRLKRPKMLPCQHTFCMACLQQRVQPSDKVIKCPDCGQEANLRTAGPDGIAELPPNLYLDSLLTALQQEPVNFNLNQQADARCAKCQTMGATQCQHCRQAFCAVCWPGHIAELKSQLPSLLDQLKAAEQSLAHHKEGFQEVCGKVKERINAAVEVKIQKILAEQEELNKKANEIQENGNDSYKQLIERLKSAEIKISSTEEFDSLSEHNKKVGQFLKLHGMTSNLLNEVSRWGESRPMFNQETFQIEMGDIKKSHNANDEEDVFYEEDIQNVDSPDALSLYYRSRSFVPRINMGRSILRRPAGVGVAPWDDGIHMYVAGTDGKQVLVIDSNRMKLVHQLISPNMLYPHGIAFCKSLRQVYVTDKWNHCIHGNDRVQVLDPEDGSVIRVLGILDPLPGHKYKRTEFNQPTGIAVCQDKVVIIDMGNKRVKIYSPTGEKLNEFGSMGVGHGQFRTPECVALDRMGFILVGDSTTARVQIFRPDGILIRVFGGNGSSPGKFAGVNGIAVSDNMDIIVTDTKNGSVQIF</sequence>
<dbReference type="InterPro" id="IPR001841">
    <property type="entry name" value="Znf_RING"/>
</dbReference>
<reference evidence="10" key="2">
    <citation type="submission" date="2023-05" db="EMBL/GenBank/DDBJ databases">
        <authorList>
            <person name="Fouks B."/>
        </authorList>
    </citation>
    <scope>NUCLEOTIDE SEQUENCE</scope>
    <source>
        <strain evidence="10">Stay&amp;Tobe</strain>
        <tissue evidence="10">Testes</tissue>
    </source>
</reference>
<dbReference type="GO" id="GO:0008270">
    <property type="term" value="F:zinc ion binding"/>
    <property type="evidence" value="ECO:0007669"/>
    <property type="project" value="UniProtKB-KW"/>
</dbReference>
<protein>
    <recommendedName>
        <fullName evidence="9">RING-type domain-containing protein</fullName>
    </recommendedName>
</protein>
<dbReference type="InterPro" id="IPR013083">
    <property type="entry name" value="Znf_RING/FYVE/PHD"/>
</dbReference>
<feature type="repeat" description="NHL" evidence="6">
    <location>
        <begin position="524"/>
        <end position="567"/>
    </location>
</feature>
<dbReference type="InterPro" id="IPR017907">
    <property type="entry name" value="Znf_RING_CS"/>
</dbReference>
<evidence type="ECO:0000256" key="6">
    <source>
        <dbReference type="PROSITE-ProRule" id="PRU00504"/>
    </source>
</evidence>
<comment type="caution">
    <text evidence="10">The sequence shown here is derived from an EMBL/GenBank/DDBJ whole genome shotgun (WGS) entry which is preliminary data.</text>
</comment>
<keyword evidence="1" id="KW-0479">Metal-binding</keyword>
<accession>A0AAD7ZWR2</accession>